<dbReference type="Gene3D" id="1.20.1640.10">
    <property type="entry name" value="Multidrug efflux transporter AcrB transmembrane domain"/>
    <property type="match status" value="2"/>
</dbReference>
<dbReference type="PANTHER" id="PTHR10796">
    <property type="entry name" value="PATCHED-RELATED"/>
    <property type="match status" value="1"/>
</dbReference>
<dbReference type="PANTHER" id="PTHR10796:SF130">
    <property type="entry name" value="PATCHED DOMAIN-CONTAINING PROTEIN 3-LIKE PROTEIN"/>
    <property type="match status" value="1"/>
</dbReference>
<feature type="transmembrane region" description="Helical" evidence="3">
    <location>
        <begin position="745"/>
        <end position="769"/>
    </location>
</feature>
<proteinExistence type="inferred from homology"/>
<comment type="similarity">
    <text evidence="1">Belongs to the patched family.</text>
</comment>
<dbReference type="InterPro" id="IPR051697">
    <property type="entry name" value="Patched_domain-protein"/>
</dbReference>
<protein>
    <recommendedName>
        <fullName evidence="4">SSD domain-containing protein</fullName>
    </recommendedName>
</protein>
<dbReference type="Pfam" id="PF12349">
    <property type="entry name" value="Sterol-sensing"/>
    <property type="match status" value="1"/>
</dbReference>
<dbReference type="InterPro" id="IPR000731">
    <property type="entry name" value="SSD"/>
</dbReference>
<dbReference type="AlphaFoldDB" id="A0A7S1U0H9"/>
<feature type="transmembrane region" description="Helical" evidence="3">
    <location>
        <begin position="279"/>
        <end position="307"/>
    </location>
</feature>
<feature type="transmembrane region" description="Helical" evidence="3">
    <location>
        <begin position="720"/>
        <end position="739"/>
    </location>
</feature>
<evidence type="ECO:0000256" key="1">
    <source>
        <dbReference type="ARBA" id="ARBA00005585"/>
    </source>
</evidence>
<dbReference type="GO" id="GO:0016020">
    <property type="term" value="C:membrane"/>
    <property type="evidence" value="ECO:0007669"/>
    <property type="project" value="TreeGrafter"/>
</dbReference>
<evidence type="ECO:0000256" key="3">
    <source>
        <dbReference type="SAM" id="Phobius"/>
    </source>
</evidence>
<feature type="domain" description="SSD" evidence="4">
    <location>
        <begin position="250"/>
        <end position="411"/>
    </location>
</feature>
<accession>A0A7S1U0H9</accession>
<feature type="region of interest" description="Disordered" evidence="2">
    <location>
        <begin position="861"/>
        <end position="880"/>
    </location>
</feature>
<feature type="transmembrane region" description="Helical" evidence="3">
    <location>
        <begin position="20"/>
        <end position="38"/>
    </location>
</feature>
<keyword evidence="3" id="KW-0472">Membrane</keyword>
<evidence type="ECO:0000313" key="5">
    <source>
        <dbReference type="EMBL" id="CAD9251651.1"/>
    </source>
</evidence>
<name>A0A7S1U0H9_9STRA</name>
<gene>
    <name evidence="5" type="ORF">PPAR1163_LOCUS10013</name>
</gene>
<dbReference type="InterPro" id="IPR053958">
    <property type="entry name" value="HMGCR/SNAP/NPC1-like_SSD"/>
</dbReference>
<evidence type="ECO:0000259" key="4">
    <source>
        <dbReference type="PROSITE" id="PS50156"/>
    </source>
</evidence>
<keyword evidence="3" id="KW-0812">Transmembrane</keyword>
<feature type="transmembrane region" description="Helical" evidence="3">
    <location>
        <begin position="353"/>
        <end position="374"/>
    </location>
</feature>
<evidence type="ECO:0000256" key="2">
    <source>
        <dbReference type="SAM" id="MobiDB-lite"/>
    </source>
</evidence>
<feature type="transmembrane region" description="Helical" evidence="3">
    <location>
        <begin position="468"/>
        <end position="489"/>
    </location>
</feature>
<feature type="transmembrane region" description="Helical" evidence="3">
    <location>
        <begin position="386"/>
        <end position="411"/>
    </location>
</feature>
<dbReference type="PROSITE" id="PS50156">
    <property type="entry name" value="SSD"/>
    <property type="match status" value="1"/>
</dbReference>
<organism evidence="5">
    <name type="scientific">Phaeomonas parva</name>
    <dbReference type="NCBI Taxonomy" id="124430"/>
    <lineage>
        <taxon>Eukaryota</taxon>
        <taxon>Sar</taxon>
        <taxon>Stramenopiles</taxon>
        <taxon>Ochrophyta</taxon>
        <taxon>Pinguiophyceae</taxon>
        <taxon>Pinguiochrysidales</taxon>
        <taxon>Pinguiochrysidaceae</taxon>
        <taxon>Phaeomonas</taxon>
    </lineage>
</organism>
<reference evidence="5" key="1">
    <citation type="submission" date="2021-01" db="EMBL/GenBank/DDBJ databases">
        <authorList>
            <person name="Corre E."/>
            <person name="Pelletier E."/>
            <person name="Niang G."/>
            <person name="Scheremetjew M."/>
            <person name="Finn R."/>
            <person name="Kale V."/>
            <person name="Holt S."/>
            <person name="Cochrane G."/>
            <person name="Meng A."/>
            <person name="Brown T."/>
            <person name="Cohen L."/>
        </authorList>
    </citation>
    <scope>NUCLEOTIDE SEQUENCE</scope>
    <source>
        <strain evidence="5">CCMP2877</strain>
    </source>
</reference>
<sequence length="880" mass="95378">MNDAFTKLGLAVATNPWRTIVVAFVVFFLTVMGAVFNFQTESRGEKLWIPQNTQALDDQDVYESYFPSEARFNTVIFVAESGELLSPEGLAVLQEAFEFVEGITVEDDGQTLTFQDVCLEGNTGGYPCVITSVLENWGFNGTTLAADADPLATINAENTVSELERYLGGVSVAGDDVTAASAARLNVFLRSNSEVVDGDEIDEIGEAWEEEFLDYFIGRTLTGANGVRIECYPQATRSFSDEFGSAIQGDVALMTAGYFIILGYLAINLGEYTRVKMRLALSAGCLVAVGMSVGTSIGLSSAFGQFYGPVNTVLPFVLLGLGVDDAFVIVNSLDQTPPLPGERLEAPTRMARALGHSGVSISVTSLTDFVAFAISTSTVLPGLSTFCVYAAIGILALFGYVTTFFTACLVIDSRRQAATRMDCCCCIEAPLPSQDKAEVEYVRPVSRVSLFLRDYFAPFILKPGVREAIILGFLAMFGAFAHSATLLSVESSDRSFIPDGSYILDTFDQEDTYFAGRGTPVEVVTTDMDYYASQGVLLSLKERMSGRETRKPYIKDPSDEGSGYESWLEEFVAYLEVANPGALTTDADGYRVVATEADFYAELRTYLNAAGSQYNSSVAWQGSEEIAASRIGFEYVSFLEDDPRGGKRDDTAKQVRAMDGMRDLVASWDDVEGFAWSYSYLNWETFKIIYRELIQGTGLALLAVAIITLVLIAHPVASGLVFLCVAMTIVDILGVMFYWDLVVDSVSVIMLVLAVGLSVDYSAHVGHAFMTKQGTNEQRVIAALSDIGAAVLNGAISTFLAVVLLSQSDSYVFRVLFKQFFVTCVLGVGHGMIFLPVMLYFLGPKPYSNEGSTSPHVEMVRTEPDVAQNPGATAPKPTGA</sequence>
<keyword evidence="3" id="KW-1133">Transmembrane helix</keyword>
<feature type="transmembrane region" description="Helical" evidence="3">
    <location>
        <begin position="313"/>
        <end position="333"/>
    </location>
</feature>
<feature type="transmembrane region" description="Helical" evidence="3">
    <location>
        <begin position="693"/>
        <end position="713"/>
    </location>
</feature>
<feature type="transmembrane region" description="Helical" evidence="3">
    <location>
        <begin position="781"/>
        <end position="805"/>
    </location>
</feature>
<feature type="transmembrane region" description="Helical" evidence="3">
    <location>
        <begin position="820"/>
        <end position="842"/>
    </location>
</feature>
<dbReference type="EMBL" id="HBGJ01015522">
    <property type="protein sequence ID" value="CAD9251651.1"/>
    <property type="molecule type" value="Transcribed_RNA"/>
</dbReference>
<dbReference type="SUPFAM" id="SSF82866">
    <property type="entry name" value="Multidrug efflux transporter AcrB transmembrane domain"/>
    <property type="match status" value="2"/>
</dbReference>